<reference evidence="2" key="1">
    <citation type="journal article" date="2022" name="Mol. Ecol. Resour.">
        <title>The genomes of chicory, endive, great burdock and yacon provide insights into Asteraceae palaeo-polyploidization history and plant inulin production.</title>
        <authorList>
            <person name="Fan W."/>
            <person name="Wang S."/>
            <person name="Wang H."/>
            <person name="Wang A."/>
            <person name="Jiang F."/>
            <person name="Liu H."/>
            <person name="Zhao H."/>
            <person name="Xu D."/>
            <person name="Zhang Y."/>
        </authorList>
    </citation>
    <scope>NUCLEOTIDE SEQUENCE [LARGE SCALE GENOMIC DNA]</scope>
    <source>
        <strain evidence="2">cv. Niubang</strain>
    </source>
</reference>
<name>A0ACB9C739_ARCLA</name>
<comment type="caution">
    <text evidence="1">The sequence shown here is derived from an EMBL/GenBank/DDBJ whole genome shotgun (WGS) entry which is preliminary data.</text>
</comment>
<dbReference type="Proteomes" id="UP001055879">
    <property type="component" value="Linkage Group LG05"/>
</dbReference>
<accession>A0ACB9C739</accession>
<sequence length="74" mass="8182">MPDNYDNVIVVLAKSQASFSSWYTLSDYAMRKCRGKVAWQCSTAVPELKSQARESVLLDGQLGVPGFDSETHVV</sequence>
<organism evidence="1 2">
    <name type="scientific">Arctium lappa</name>
    <name type="common">Greater burdock</name>
    <name type="synonym">Lappa major</name>
    <dbReference type="NCBI Taxonomy" id="4217"/>
    <lineage>
        <taxon>Eukaryota</taxon>
        <taxon>Viridiplantae</taxon>
        <taxon>Streptophyta</taxon>
        <taxon>Embryophyta</taxon>
        <taxon>Tracheophyta</taxon>
        <taxon>Spermatophyta</taxon>
        <taxon>Magnoliopsida</taxon>
        <taxon>eudicotyledons</taxon>
        <taxon>Gunneridae</taxon>
        <taxon>Pentapetalae</taxon>
        <taxon>asterids</taxon>
        <taxon>campanulids</taxon>
        <taxon>Asterales</taxon>
        <taxon>Asteraceae</taxon>
        <taxon>Carduoideae</taxon>
        <taxon>Cardueae</taxon>
        <taxon>Arctiinae</taxon>
        <taxon>Arctium</taxon>
    </lineage>
</organism>
<protein>
    <submittedName>
        <fullName evidence="1">Uncharacterized protein</fullName>
    </submittedName>
</protein>
<gene>
    <name evidence="1" type="ORF">L6452_18749</name>
</gene>
<evidence type="ECO:0000313" key="2">
    <source>
        <dbReference type="Proteomes" id="UP001055879"/>
    </source>
</evidence>
<dbReference type="EMBL" id="CM042051">
    <property type="protein sequence ID" value="KAI3730073.1"/>
    <property type="molecule type" value="Genomic_DNA"/>
</dbReference>
<proteinExistence type="predicted"/>
<keyword evidence="2" id="KW-1185">Reference proteome</keyword>
<reference evidence="1 2" key="2">
    <citation type="journal article" date="2022" name="Mol. Ecol. Resour.">
        <title>The genomes of chicory, endive, great burdock and yacon provide insights into Asteraceae paleo-polyploidization history and plant inulin production.</title>
        <authorList>
            <person name="Fan W."/>
            <person name="Wang S."/>
            <person name="Wang H."/>
            <person name="Wang A."/>
            <person name="Jiang F."/>
            <person name="Liu H."/>
            <person name="Zhao H."/>
            <person name="Xu D."/>
            <person name="Zhang Y."/>
        </authorList>
    </citation>
    <scope>NUCLEOTIDE SEQUENCE [LARGE SCALE GENOMIC DNA]</scope>
    <source>
        <strain evidence="2">cv. Niubang</strain>
    </source>
</reference>
<evidence type="ECO:0000313" key="1">
    <source>
        <dbReference type="EMBL" id="KAI3730073.1"/>
    </source>
</evidence>